<evidence type="ECO:0000256" key="2">
    <source>
        <dbReference type="ARBA" id="ARBA00022729"/>
    </source>
</evidence>
<sequence length="219" mass="23471">MTPRGRVLISGVVVLVALTVVGALAAWTERDAGPRSTPAGAAPGVVAADTRFLDRPDGAEVTVVEFIDFECEVCRAFHPEVERLRGAYGDRMAFALRYFPMPGHSNSVPAALAIEAAAQQDRLEDMYRMLLNRQAEWAEAGDVDRAPVFREYAVELGLDMAAYDAAVADDATVLRVAADFEAGRALGVDGTPTFFVDGKPVELTSLGDLERAIVAALED</sequence>
<name>A0A3N6X148_9ACTN</name>
<dbReference type="SUPFAM" id="SSF52833">
    <property type="entry name" value="Thioredoxin-like"/>
    <property type="match status" value="1"/>
</dbReference>
<proteinExistence type="inferred from homology"/>
<dbReference type="CDD" id="cd02972">
    <property type="entry name" value="DsbA_family"/>
    <property type="match status" value="1"/>
</dbReference>
<reference evidence="7 8" key="1">
    <citation type="submission" date="2018-11" db="EMBL/GenBank/DDBJ databases">
        <authorList>
            <person name="Li F."/>
        </authorList>
    </citation>
    <scope>NUCLEOTIDE SEQUENCE [LARGE SCALE GENOMIC DNA]</scope>
    <source>
        <strain evidence="7 8">YS17T</strain>
    </source>
</reference>
<keyword evidence="5" id="KW-0676">Redox-active center</keyword>
<dbReference type="RefSeq" id="WP_124236795.1">
    <property type="nucleotide sequence ID" value="NZ_JBHUFI010000019.1"/>
</dbReference>
<keyword evidence="8" id="KW-1185">Reference proteome</keyword>
<dbReference type="EMBL" id="RQJX01000010">
    <property type="protein sequence ID" value="RQN07845.1"/>
    <property type="molecule type" value="Genomic_DNA"/>
</dbReference>
<dbReference type="GO" id="GO:0016491">
    <property type="term" value="F:oxidoreductase activity"/>
    <property type="evidence" value="ECO:0007669"/>
    <property type="project" value="UniProtKB-KW"/>
</dbReference>
<dbReference type="PANTHER" id="PTHR13887">
    <property type="entry name" value="GLUTATHIONE S-TRANSFERASE KAPPA"/>
    <property type="match status" value="1"/>
</dbReference>
<keyword evidence="4" id="KW-1015">Disulfide bond</keyword>
<evidence type="ECO:0000256" key="4">
    <source>
        <dbReference type="ARBA" id="ARBA00023157"/>
    </source>
</evidence>
<protein>
    <submittedName>
        <fullName evidence="7">Disulfide bond formation protein DsbA</fullName>
    </submittedName>
</protein>
<evidence type="ECO:0000256" key="5">
    <source>
        <dbReference type="ARBA" id="ARBA00023284"/>
    </source>
</evidence>
<dbReference type="InterPro" id="IPR013766">
    <property type="entry name" value="Thioredoxin_domain"/>
</dbReference>
<dbReference type="Gene3D" id="3.40.30.10">
    <property type="entry name" value="Glutaredoxin"/>
    <property type="match status" value="1"/>
</dbReference>
<dbReference type="InterPro" id="IPR012336">
    <property type="entry name" value="Thioredoxin-like_fold"/>
</dbReference>
<dbReference type="PANTHER" id="PTHR13887:SF14">
    <property type="entry name" value="DISULFIDE BOND FORMATION PROTEIN D"/>
    <property type="match status" value="1"/>
</dbReference>
<keyword evidence="2" id="KW-0732">Signal</keyword>
<comment type="caution">
    <text evidence="7">The sequence shown here is derived from an EMBL/GenBank/DDBJ whole genome shotgun (WGS) entry which is preliminary data.</text>
</comment>
<dbReference type="OrthoDB" id="117402at2"/>
<organism evidence="7 8">
    <name type="scientific">Aeromicrobium camelliae</name>
    <dbReference type="NCBI Taxonomy" id="1538144"/>
    <lineage>
        <taxon>Bacteria</taxon>
        <taxon>Bacillati</taxon>
        <taxon>Actinomycetota</taxon>
        <taxon>Actinomycetes</taxon>
        <taxon>Propionibacteriales</taxon>
        <taxon>Nocardioidaceae</taxon>
        <taxon>Aeromicrobium</taxon>
    </lineage>
</organism>
<dbReference type="InterPro" id="IPR036249">
    <property type="entry name" value="Thioredoxin-like_sf"/>
</dbReference>
<gene>
    <name evidence="7" type="ORF">EHW97_08795</name>
</gene>
<comment type="similarity">
    <text evidence="1">Belongs to the thioredoxin family. DsbA subfamily.</text>
</comment>
<dbReference type="PROSITE" id="PS51352">
    <property type="entry name" value="THIOREDOXIN_2"/>
    <property type="match status" value="1"/>
</dbReference>
<evidence type="ECO:0000313" key="7">
    <source>
        <dbReference type="EMBL" id="RQN07845.1"/>
    </source>
</evidence>
<dbReference type="AlphaFoldDB" id="A0A3N6X148"/>
<accession>A0A3N6X148</accession>
<keyword evidence="3" id="KW-0560">Oxidoreductase</keyword>
<dbReference type="Pfam" id="PF13462">
    <property type="entry name" value="Thioredoxin_4"/>
    <property type="match status" value="1"/>
</dbReference>
<evidence type="ECO:0000313" key="8">
    <source>
        <dbReference type="Proteomes" id="UP000275225"/>
    </source>
</evidence>
<evidence type="ECO:0000259" key="6">
    <source>
        <dbReference type="PROSITE" id="PS51352"/>
    </source>
</evidence>
<evidence type="ECO:0000256" key="1">
    <source>
        <dbReference type="ARBA" id="ARBA00005791"/>
    </source>
</evidence>
<feature type="domain" description="Thioredoxin" evidence="6">
    <location>
        <begin position="36"/>
        <end position="218"/>
    </location>
</feature>
<dbReference type="Proteomes" id="UP000275225">
    <property type="component" value="Unassembled WGS sequence"/>
</dbReference>
<evidence type="ECO:0000256" key="3">
    <source>
        <dbReference type="ARBA" id="ARBA00023002"/>
    </source>
</evidence>